<comment type="subcellular location">
    <subcellularLocation>
        <location evidence="1">Cell membrane</location>
        <topology evidence="1">Multi-pass membrane protein</topology>
    </subcellularLocation>
</comment>
<dbReference type="PANTHER" id="PTHR30250">
    <property type="entry name" value="PST FAMILY PREDICTED COLANIC ACID TRANSPORTER"/>
    <property type="match status" value="1"/>
</dbReference>
<dbReference type="Pfam" id="PF01943">
    <property type="entry name" value="Polysacc_synt"/>
    <property type="match status" value="1"/>
</dbReference>
<keyword evidence="2" id="KW-1003">Cell membrane</keyword>
<feature type="transmembrane region" description="Helical" evidence="6">
    <location>
        <begin position="12"/>
        <end position="32"/>
    </location>
</feature>
<keyword evidence="8" id="KW-1185">Reference proteome</keyword>
<evidence type="ECO:0000313" key="7">
    <source>
        <dbReference type="EMBL" id="GAA0746433.1"/>
    </source>
</evidence>
<feature type="transmembrane region" description="Helical" evidence="6">
    <location>
        <begin position="347"/>
        <end position="369"/>
    </location>
</feature>
<feature type="transmembrane region" description="Helical" evidence="6">
    <location>
        <begin position="252"/>
        <end position="280"/>
    </location>
</feature>
<protein>
    <recommendedName>
        <fullName evidence="9">O-antigen transporter</fullName>
    </recommendedName>
</protein>
<dbReference type="EMBL" id="BAAACG010000019">
    <property type="protein sequence ID" value="GAA0746433.1"/>
    <property type="molecule type" value="Genomic_DNA"/>
</dbReference>
<keyword evidence="5 6" id="KW-0472">Membrane</keyword>
<dbReference type="InterPro" id="IPR002797">
    <property type="entry name" value="Polysacc_synth"/>
</dbReference>
<feature type="transmembrane region" description="Helical" evidence="6">
    <location>
        <begin position="111"/>
        <end position="130"/>
    </location>
</feature>
<feature type="transmembrane region" description="Helical" evidence="6">
    <location>
        <begin position="323"/>
        <end position="341"/>
    </location>
</feature>
<feature type="transmembrane region" description="Helical" evidence="6">
    <location>
        <begin position="53"/>
        <end position="75"/>
    </location>
</feature>
<feature type="transmembrane region" description="Helical" evidence="6">
    <location>
        <begin position="292"/>
        <end position="311"/>
    </location>
</feature>
<dbReference type="Proteomes" id="UP001501510">
    <property type="component" value="Unassembled WGS sequence"/>
</dbReference>
<proteinExistence type="predicted"/>
<evidence type="ECO:0000256" key="6">
    <source>
        <dbReference type="SAM" id="Phobius"/>
    </source>
</evidence>
<evidence type="ECO:0008006" key="9">
    <source>
        <dbReference type="Google" id="ProtNLM"/>
    </source>
</evidence>
<keyword evidence="3 6" id="KW-0812">Transmembrane</keyword>
<gene>
    <name evidence="7" type="ORF">GCM10008906_34010</name>
</gene>
<feature type="transmembrane region" description="Helical" evidence="6">
    <location>
        <begin position="136"/>
        <end position="156"/>
    </location>
</feature>
<organism evidence="7 8">
    <name type="scientific">Clostridium oceanicum</name>
    <dbReference type="NCBI Taxonomy" id="1543"/>
    <lineage>
        <taxon>Bacteria</taxon>
        <taxon>Bacillati</taxon>
        <taxon>Bacillota</taxon>
        <taxon>Clostridia</taxon>
        <taxon>Eubacteriales</taxon>
        <taxon>Clostridiaceae</taxon>
        <taxon>Clostridium</taxon>
    </lineage>
</organism>
<accession>A0ABN1JTL9</accession>
<evidence type="ECO:0000256" key="2">
    <source>
        <dbReference type="ARBA" id="ARBA00022475"/>
    </source>
</evidence>
<keyword evidence="4 6" id="KW-1133">Transmembrane helix</keyword>
<reference evidence="7 8" key="1">
    <citation type="journal article" date="2019" name="Int. J. Syst. Evol. Microbiol.">
        <title>The Global Catalogue of Microorganisms (GCM) 10K type strain sequencing project: providing services to taxonomists for standard genome sequencing and annotation.</title>
        <authorList>
            <consortium name="The Broad Institute Genomics Platform"/>
            <consortium name="The Broad Institute Genome Sequencing Center for Infectious Disease"/>
            <person name="Wu L."/>
            <person name="Ma J."/>
        </authorList>
    </citation>
    <scope>NUCLEOTIDE SEQUENCE [LARGE SCALE GENOMIC DNA]</scope>
    <source>
        <strain evidence="7 8">JCM 1407</strain>
    </source>
</reference>
<dbReference type="PANTHER" id="PTHR30250:SF11">
    <property type="entry name" value="O-ANTIGEN TRANSPORTER-RELATED"/>
    <property type="match status" value="1"/>
</dbReference>
<evidence type="ECO:0000256" key="4">
    <source>
        <dbReference type="ARBA" id="ARBA00022989"/>
    </source>
</evidence>
<feature type="transmembrane region" description="Helical" evidence="6">
    <location>
        <begin position="81"/>
        <end position="102"/>
    </location>
</feature>
<dbReference type="InterPro" id="IPR050833">
    <property type="entry name" value="Poly_Biosynth_Transport"/>
</dbReference>
<evidence type="ECO:0000256" key="5">
    <source>
        <dbReference type="ARBA" id="ARBA00023136"/>
    </source>
</evidence>
<evidence type="ECO:0000256" key="3">
    <source>
        <dbReference type="ARBA" id="ARBA00022692"/>
    </source>
</evidence>
<sequence length="379" mass="42956">MGPVYYGKIGFATALMIYFQLFTDFGFILSATEEVSRNRDDKNKIRIIYTSVTILKVGFAIVSVLILLTLCLFTVKFRSDFNLYFLYLLGVIIYSFLPDYLYRGLENMSSITYRTIVVKLFFTVMIFVLLRKPQDYLIVPVLIALGNLFAVIWAHYHVAHNLHIKFCKVSATNIYQCFRSSASFFLSRIAATIYTATNTMILGFIDKTGNIVGYYTAADKLMMAGKGALSPISDSVYPYMIKNKDFKLIKKILMIFMPIICIVSVIIFIFANELCIVLFGAKFAHTGSVLRAMLPMAVITLPNYLFGFPTLGSMGLSKYANKSIYFGTIIHVINLIIFYWLGYLNVITLAILASIADGLILLYRLVIIYKNKNLMKVGR</sequence>
<name>A0ABN1JTL9_9CLOT</name>
<evidence type="ECO:0000313" key="8">
    <source>
        <dbReference type="Proteomes" id="UP001501510"/>
    </source>
</evidence>
<comment type="caution">
    <text evidence="7">The sequence shown here is derived from an EMBL/GenBank/DDBJ whole genome shotgun (WGS) entry which is preliminary data.</text>
</comment>
<evidence type="ECO:0000256" key="1">
    <source>
        <dbReference type="ARBA" id="ARBA00004651"/>
    </source>
</evidence>